<comment type="similarity">
    <text evidence="1">Belongs to the Mu gp47/PBSX XkdT family.</text>
</comment>
<evidence type="ECO:0000313" key="5">
    <source>
        <dbReference type="EMBL" id="NHR07638.1"/>
    </source>
</evidence>
<keyword evidence="6" id="KW-1185">Reference proteome</keyword>
<dbReference type="InterPro" id="IPR058531">
    <property type="entry name" value="Baseplate_J_M"/>
</dbReference>
<proteinExistence type="inferred from homology"/>
<accession>A0ABX0LFA5</accession>
<dbReference type="Proteomes" id="UP001515641">
    <property type="component" value="Unassembled WGS sequence"/>
</dbReference>
<protein>
    <submittedName>
        <fullName evidence="5">Baseplate J/gp47 family protein</fullName>
    </submittedName>
</protein>
<dbReference type="Pfam" id="PF26078">
    <property type="entry name" value="Baseplate_J_M"/>
    <property type="match status" value="1"/>
</dbReference>
<reference evidence="5 6" key="1">
    <citation type="submission" date="2020-03" db="EMBL/GenBank/DDBJ databases">
        <title>Draft genome sequence of environmentally isolated cultures.</title>
        <authorList>
            <person name="Wilson H.S."/>
            <person name="De Leon M.E."/>
        </authorList>
    </citation>
    <scope>NUCLEOTIDE SEQUENCE [LARGE SCALE GENOMIC DNA]</scope>
    <source>
        <strain evidence="5 6">HSC-31F16</strain>
    </source>
</reference>
<dbReference type="Pfam" id="PF04865">
    <property type="entry name" value="Baseplate_J"/>
    <property type="match status" value="1"/>
</dbReference>
<gene>
    <name evidence="5" type="ORF">HA052_20835</name>
</gene>
<comment type="caution">
    <text evidence="5">The sequence shown here is derived from an EMBL/GenBank/DDBJ whole genome shotgun (WGS) entry which is preliminary data.</text>
</comment>
<evidence type="ECO:0000259" key="3">
    <source>
        <dbReference type="Pfam" id="PF26078"/>
    </source>
</evidence>
<dbReference type="PANTHER" id="PTHR37829:SF3">
    <property type="entry name" value="PROTEIN JAYE-RELATED"/>
    <property type="match status" value="1"/>
</dbReference>
<evidence type="ECO:0000256" key="1">
    <source>
        <dbReference type="ARBA" id="ARBA00038087"/>
    </source>
</evidence>
<dbReference type="InterPro" id="IPR058530">
    <property type="entry name" value="Baseplate_J-like_C"/>
</dbReference>
<evidence type="ECO:0000259" key="4">
    <source>
        <dbReference type="Pfam" id="PF26079"/>
    </source>
</evidence>
<dbReference type="InterPro" id="IPR006949">
    <property type="entry name" value="Barrel_Baseplate_J-like"/>
</dbReference>
<evidence type="ECO:0000259" key="2">
    <source>
        <dbReference type="Pfam" id="PF04865"/>
    </source>
</evidence>
<feature type="domain" description="Baseplate protein J-like barrel" evidence="2">
    <location>
        <begin position="90"/>
        <end position="177"/>
    </location>
</feature>
<dbReference type="Pfam" id="PF26079">
    <property type="entry name" value="Baseplate_J_C"/>
    <property type="match status" value="1"/>
</dbReference>
<dbReference type="RefSeq" id="WP_166453410.1">
    <property type="nucleotide sequence ID" value="NZ_JAAOMA010000038.1"/>
</dbReference>
<dbReference type="InterPro" id="IPR052399">
    <property type="entry name" value="Phage_Baseplate_Assmbl_Protein"/>
</dbReference>
<sequence>MPYIRPTLSDLQNQVAQDIGAALPGSDGLLRFSNLSVLGKVQAALAYLHYGYLDWIAKQAVPFTATGEYLQGWGALKKTTIKPATQATGQVTFPGVVGTLLPNGSAINRGDGVGYTTTADATVASNGYVTTPAIANADPQALTGAFGNTAAGTAMTLATAVAGITSSGTAAIAFTGGADLEADDAFRQRVLMAYQTTPQGGANNDYVTWALQVPGVTRAWVANNGFGVGTVVVYVMLDNAEAANSGFPVGTNGVSQYDQGPGGVPRGTVAAGDQLTVANYICPLQPVTALVYVVAPTANPINFTIKGIPAGSQAAAKTAISNVFLRQGAPGGQINLANVWTAIASVSGVNDFLILSPSGADIANPTGALPTLGTVTFQ</sequence>
<evidence type="ECO:0000313" key="6">
    <source>
        <dbReference type="Proteomes" id="UP001515641"/>
    </source>
</evidence>
<name>A0ABX0LFA5_9NEIS</name>
<dbReference type="EMBL" id="JAAOMA010000038">
    <property type="protein sequence ID" value="NHR07638.1"/>
    <property type="molecule type" value="Genomic_DNA"/>
</dbReference>
<feature type="domain" description="Baseplate J-like central" evidence="3">
    <location>
        <begin position="198"/>
        <end position="295"/>
    </location>
</feature>
<organism evidence="5 6">
    <name type="scientific">Chromobacterium fluminis</name>
    <dbReference type="NCBI Taxonomy" id="3044269"/>
    <lineage>
        <taxon>Bacteria</taxon>
        <taxon>Pseudomonadati</taxon>
        <taxon>Pseudomonadota</taxon>
        <taxon>Betaproteobacteria</taxon>
        <taxon>Neisseriales</taxon>
        <taxon>Chromobacteriaceae</taxon>
        <taxon>Chromobacterium</taxon>
    </lineage>
</organism>
<dbReference type="PANTHER" id="PTHR37829">
    <property type="entry name" value="PHAGE-LIKE ELEMENT PBSX PROTEIN XKDT"/>
    <property type="match status" value="1"/>
</dbReference>
<feature type="domain" description="Baseplate J-like C-terminal" evidence="4">
    <location>
        <begin position="309"/>
        <end position="377"/>
    </location>
</feature>